<organism evidence="2 3">
    <name type="scientific">Micrococcus luteus</name>
    <name type="common">Micrococcus lysodeikticus</name>
    <dbReference type="NCBI Taxonomy" id="1270"/>
    <lineage>
        <taxon>Bacteria</taxon>
        <taxon>Bacillati</taxon>
        <taxon>Actinomycetota</taxon>
        <taxon>Actinomycetes</taxon>
        <taxon>Micrococcales</taxon>
        <taxon>Micrococcaceae</taxon>
        <taxon>Micrococcus</taxon>
    </lineage>
</organism>
<dbReference type="AlphaFoldDB" id="A0AAP3ETR6"/>
<dbReference type="InterPro" id="IPR005097">
    <property type="entry name" value="Sacchrp_dh_NADP-bd"/>
</dbReference>
<evidence type="ECO:0000313" key="2">
    <source>
        <dbReference type="EMBL" id="MCV7628523.1"/>
    </source>
</evidence>
<evidence type="ECO:0000313" key="3">
    <source>
        <dbReference type="Proteomes" id="UP001205867"/>
    </source>
</evidence>
<dbReference type="Gene3D" id="3.40.50.720">
    <property type="entry name" value="NAD(P)-binding Rossmann-like Domain"/>
    <property type="match status" value="1"/>
</dbReference>
<dbReference type="InterPro" id="IPR036291">
    <property type="entry name" value="NAD(P)-bd_dom_sf"/>
</dbReference>
<sequence length="376" mass="38970">MTDSPLHLDHPDAPRIIVLGATGYAGSLVVDALVAQGARPVLAGRNRDSLQHAARRHDGLEVAVADAGDPASLRALVTEGDVLVSTVGPFERYGRPVARAAAERGAHYVDSTGEVGFVKDLKADLDATARRTGATLLPALGFDYAPGMLAGGLALAEAGGRARSLQIGYFADGELDPRVDLSHGTRQTMVGALTERTITWRGGRLATTGPASRSAVFRVDGQDRRGVLFGGTESLFLPRMQPGLDEVEVFNGWFPARPTQIGAAALGAVGWLPGVARGVQALLRPLAGDPGGPDAADRARTGSRVGAIARDAAGRIVADVHLRGPNAYTLTGDLMAWGARQLAAGRAREAGVVSPIQAFGLDNFETACTAAGLVRA</sequence>
<dbReference type="RefSeq" id="WP_409480318.1">
    <property type="nucleotide sequence ID" value="NZ_CP176570.1"/>
</dbReference>
<dbReference type="Proteomes" id="UP001205867">
    <property type="component" value="Unassembled WGS sequence"/>
</dbReference>
<reference evidence="2" key="1">
    <citation type="submission" date="2023-06" db="EMBL/GenBank/DDBJ databases">
        <title>lsaBGC provides a comprehensive framework for evolutionary analysis of biosynthetic gene clusters within focal taxa.</title>
        <authorList>
            <person name="Salamzade R."/>
            <person name="Sandstrom S."/>
            <person name="Kalan L.R."/>
        </authorList>
    </citation>
    <scope>NUCLEOTIDE SEQUENCE</scope>
    <source>
        <strain evidence="2">P3-SID899</strain>
    </source>
</reference>
<evidence type="ECO:0000259" key="1">
    <source>
        <dbReference type="Pfam" id="PF03435"/>
    </source>
</evidence>
<dbReference type="PANTHER" id="PTHR43781">
    <property type="entry name" value="SACCHAROPINE DEHYDROGENASE"/>
    <property type="match status" value="1"/>
</dbReference>
<gene>
    <name evidence="2" type="ORF">M3A82_004075</name>
</gene>
<name>A0AAP3ETR6_MICLU</name>
<accession>A0AAP3ETR6</accession>
<dbReference type="EMBL" id="JALXKZ020000005">
    <property type="protein sequence ID" value="MCV7628523.1"/>
    <property type="molecule type" value="Genomic_DNA"/>
</dbReference>
<dbReference type="SUPFAM" id="SSF51735">
    <property type="entry name" value="NAD(P)-binding Rossmann-fold domains"/>
    <property type="match status" value="1"/>
</dbReference>
<feature type="domain" description="Saccharopine dehydrogenase NADP binding" evidence="1">
    <location>
        <begin position="16"/>
        <end position="130"/>
    </location>
</feature>
<comment type="caution">
    <text evidence="2">The sequence shown here is derived from an EMBL/GenBank/DDBJ whole genome shotgun (WGS) entry which is preliminary data.</text>
</comment>
<dbReference type="Pfam" id="PF03435">
    <property type="entry name" value="Sacchrp_dh_NADP"/>
    <property type="match status" value="1"/>
</dbReference>
<dbReference type="PANTHER" id="PTHR43781:SF1">
    <property type="entry name" value="SACCHAROPINE DEHYDROGENASE"/>
    <property type="match status" value="1"/>
</dbReference>
<protein>
    <submittedName>
        <fullName evidence="2">Saccharopine dehydrogenase NADP-binding domain-containing protein</fullName>
    </submittedName>
</protein>
<proteinExistence type="predicted"/>